<dbReference type="GO" id="GO:0006457">
    <property type="term" value="P:protein folding"/>
    <property type="evidence" value="ECO:0007669"/>
    <property type="project" value="TreeGrafter"/>
</dbReference>
<comment type="caution">
    <text evidence="9">The sequence shown here is derived from an EMBL/GenBank/DDBJ whole genome shotgun (WGS) entry which is preliminary data.</text>
</comment>
<dbReference type="GO" id="GO:0051082">
    <property type="term" value="F:unfolded protein binding"/>
    <property type="evidence" value="ECO:0007669"/>
    <property type="project" value="TreeGrafter"/>
</dbReference>
<evidence type="ECO:0000256" key="1">
    <source>
        <dbReference type="ARBA" id="ARBA00004496"/>
    </source>
</evidence>
<keyword evidence="4" id="KW-0963">Cytoplasm</keyword>
<dbReference type="CDD" id="cd06467">
    <property type="entry name" value="p23_NUDC_like"/>
    <property type="match status" value="1"/>
</dbReference>
<dbReference type="InterPro" id="IPR008978">
    <property type="entry name" value="HSP20-like_chaperone"/>
</dbReference>
<dbReference type="SUPFAM" id="SSF49764">
    <property type="entry name" value="HSP20-like chaperones"/>
    <property type="match status" value="1"/>
</dbReference>
<dbReference type="VEuPathDB" id="CryptoDB:GNI_135130"/>
<name>A0A023B1K2_GRENI</name>
<feature type="region of interest" description="Disordered" evidence="7">
    <location>
        <begin position="57"/>
        <end position="76"/>
    </location>
</feature>
<evidence type="ECO:0000256" key="4">
    <source>
        <dbReference type="ARBA" id="ARBA00022490"/>
    </source>
</evidence>
<dbReference type="PROSITE" id="PS51203">
    <property type="entry name" value="CS"/>
    <property type="match status" value="1"/>
</dbReference>
<dbReference type="InterPro" id="IPR025934">
    <property type="entry name" value="NudC_N_dom"/>
</dbReference>
<dbReference type="GeneID" id="22914795"/>
<dbReference type="Pfam" id="PF04969">
    <property type="entry name" value="CS"/>
    <property type="match status" value="1"/>
</dbReference>
<evidence type="ECO:0000256" key="7">
    <source>
        <dbReference type="SAM" id="MobiDB-lite"/>
    </source>
</evidence>
<dbReference type="InterPro" id="IPR037898">
    <property type="entry name" value="NudC_fam"/>
</dbReference>
<dbReference type="PANTHER" id="PTHR12356">
    <property type="entry name" value="NUCLEAR MOVEMENT PROTEIN NUDC"/>
    <property type="match status" value="1"/>
</dbReference>
<keyword evidence="10" id="KW-1185">Reference proteome</keyword>
<dbReference type="RefSeq" id="XP_011132371.1">
    <property type="nucleotide sequence ID" value="XM_011134069.1"/>
</dbReference>
<evidence type="ECO:0000256" key="3">
    <source>
        <dbReference type="ARBA" id="ARBA00017641"/>
    </source>
</evidence>
<keyword evidence="5" id="KW-0597">Phosphoprotein</keyword>
<comment type="similarity">
    <text evidence="2">Belongs to the nudC family.</text>
</comment>
<evidence type="ECO:0000256" key="5">
    <source>
        <dbReference type="ARBA" id="ARBA00022553"/>
    </source>
</evidence>
<dbReference type="Gene3D" id="2.60.40.790">
    <property type="match status" value="1"/>
</dbReference>
<dbReference type="Pfam" id="PF14050">
    <property type="entry name" value="Nudc_N"/>
    <property type="match status" value="1"/>
</dbReference>
<dbReference type="OrthoDB" id="416217at2759"/>
<comment type="subcellular location">
    <subcellularLocation>
        <location evidence="1">Cytoplasm</location>
    </subcellularLocation>
</comment>
<proteinExistence type="inferred from homology"/>
<feature type="domain" description="CS" evidence="8">
    <location>
        <begin position="121"/>
        <end position="209"/>
    </location>
</feature>
<dbReference type="GO" id="GO:0005737">
    <property type="term" value="C:cytoplasm"/>
    <property type="evidence" value="ECO:0007669"/>
    <property type="project" value="UniProtKB-SubCell"/>
</dbReference>
<protein>
    <recommendedName>
        <fullName evidence="3">Nuclear migration protein nudC</fullName>
    </recommendedName>
    <alternativeName>
        <fullName evidence="6">Nuclear distribution protein C homolog</fullName>
    </alternativeName>
</protein>
<dbReference type="OMA" id="TDFYRPP"/>
<sequence>MTHELDQVLATACHLSGGVQELLDGFFEFLGRRTDFYEHEDECKEYVLRAFNKYLPAPKPTPPSPRLDPGPTTKTRRTLGVQSERFSGGSGGVVIETVSSSEENDLLYQLSKGIPHPPNGMNYKRYRWTQTLDSVDIVIPTRQRIGLGRISIKLLTHEVIVKLDCHVVLAGHLFEPIDTADSTWTIVDGRTIEIMLCKRHHNTWWLKLLSSDAESIPQDSIQPEEISSLKELDPETARAVSKMVEDQKRQKTLSMSVESENLYDKYLAPR</sequence>
<dbReference type="EMBL" id="AFNH02001000">
    <property type="protein sequence ID" value="EZG46115.1"/>
    <property type="molecule type" value="Genomic_DNA"/>
</dbReference>
<organism evidence="9 10">
    <name type="scientific">Gregarina niphandrodes</name>
    <name type="common">Septate eugregarine</name>
    <dbReference type="NCBI Taxonomy" id="110365"/>
    <lineage>
        <taxon>Eukaryota</taxon>
        <taxon>Sar</taxon>
        <taxon>Alveolata</taxon>
        <taxon>Apicomplexa</taxon>
        <taxon>Conoidasida</taxon>
        <taxon>Gregarinasina</taxon>
        <taxon>Eugregarinorida</taxon>
        <taxon>Gregarinidae</taxon>
        <taxon>Gregarina</taxon>
    </lineage>
</organism>
<dbReference type="Proteomes" id="UP000019763">
    <property type="component" value="Unassembled WGS sequence"/>
</dbReference>
<evidence type="ECO:0000313" key="10">
    <source>
        <dbReference type="Proteomes" id="UP000019763"/>
    </source>
</evidence>
<dbReference type="AlphaFoldDB" id="A0A023B1K2"/>
<dbReference type="eggNOG" id="KOG2265">
    <property type="taxonomic scope" value="Eukaryota"/>
</dbReference>
<gene>
    <name evidence="9" type="ORF">GNI_135130</name>
</gene>
<evidence type="ECO:0000259" key="8">
    <source>
        <dbReference type="PROSITE" id="PS51203"/>
    </source>
</evidence>
<evidence type="ECO:0000256" key="2">
    <source>
        <dbReference type="ARBA" id="ARBA00010513"/>
    </source>
</evidence>
<evidence type="ECO:0000313" key="9">
    <source>
        <dbReference type="EMBL" id="EZG46115.1"/>
    </source>
</evidence>
<accession>A0A023B1K2</accession>
<reference evidence="9" key="1">
    <citation type="submission" date="2013-12" db="EMBL/GenBank/DDBJ databases">
        <authorList>
            <person name="Omoto C.K."/>
            <person name="Sibley D."/>
            <person name="Venepally P."/>
            <person name="Hadjithomas M."/>
            <person name="Karamycheva S."/>
            <person name="Brunk B."/>
            <person name="Roos D."/>
            <person name="Caler E."/>
            <person name="Lorenzi H."/>
        </authorList>
    </citation>
    <scope>NUCLEOTIDE SEQUENCE</scope>
</reference>
<feature type="compositionally biased region" description="Pro residues" evidence="7">
    <location>
        <begin position="57"/>
        <end position="68"/>
    </location>
</feature>
<dbReference type="PANTHER" id="PTHR12356:SF3">
    <property type="entry name" value="NUCLEAR MIGRATION PROTEIN NUDC"/>
    <property type="match status" value="1"/>
</dbReference>
<dbReference type="InterPro" id="IPR007052">
    <property type="entry name" value="CS_dom"/>
</dbReference>
<evidence type="ECO:0000256" key="6">
    <source>
        <dbReference type="ARBA" id="ARBA00030427"/>
    </source>
</evidence>